<dbReference type="SMART" id="SM00260">
    <property type="entry name" value="CheW"/>
    <property type="match status" value="1"/>
</dbReference>
<dbReference type="InterPro" id="IPR002545">
    <property type="entry name" value="CheW-lke_dom"/>
</dbReference>
<dbReference type="HOGENOM" id="CLU_048995_3_4_6"/>
<dbReference type="KEGG" id="tig:THII_0553"/>
<dbReference type="STRING" id="40754.THII_0553"/>
<sequence length="162" mass="17995">MTDNGKIAEPFILFAIGKATYGVHSRLVQQMEMIEEITPLPNAPPFVEGIVLSRGQVIPAINLRARFGFEKISHDTRTRLIVVNIKERTIGFVVDTAREFVSIPTEAIQPPPEKMSGLSGKYIEGIAKLKERLILILNIEEILETTDMVNVSPQSSHQANSD</sequence>
<evidence type="ECO:0000313" key="3">
    <source>
        <dbReference type="Proteomes" id="UP000031623"/>
    </source>
</evidence>
<keyword evidence="3" id="KW-1185">Reference proteome</keyword>
<accession>A0A090AJ22</accession>
<protein>
    <submittedName>
        <fullName evidence="2">CheW protein</fullName>
    </submittedName>
</protein>
<evidence type="ECO:0000259" key="1">
    <source>
        <dbReference type="PROSITE" id="PS50851"/>
    </source>
</evidence>
<dbReference type="InterPro" id="IPR039315">
    <property type="entry name" value="CheW"/>
</dbReference>
<reference evidence="2 3" key="1">
    <citation type="journal article" date="2014" name="ISME J.">
        <title>Ecophysiology of Thioploca ingrica as revealed by the complete genome sequence supplemented with proteomic evidence.</title>
        <authorList>
            <person name="Kojima H."/>
            <person name="Ogura Y."/>
            <person name="Yamamoto N."/>
            <person name="Togashi T."/>
            <person name="Mori H."/>
            <person name="Watanabe T."/>
            <person name="Nemoto F."/>
            <person name="Kurokawa K."/>
            <person name="Hayashi T."/>
            <person name="Fukui M."/>
        </authorList>
    </citation>
    <scope>NUCLEOTIDE SEQUENCE [LARGE SCALE GENOMIC DNA]</scope>
</reference>
<dbReference type="PANTHER" id="PTHR22617:SF23">
    <property type="entry name" value="CHEMOTAXIS PROTEIN CHEW"/>
    <property type="match status" value="1"/>
</dbReference>
<name>A0A090AJ22_9GAMM</name>
<dbReference type="GO" id="GO:0005829">
    <property type="term" value="C:cytosol"/>
    <property type="evidence" value="ECO:0007669"/>
    <property type="project" value="TreeGrafter"/>
</dbReference>
<dbReference type="PROSITE" id="PS50851">
    <property type="entry name" value="CHEW"/>
    <property type="match status" value="1"/>
</dbReference>
<dbReference type="Gene3D" id="2.30.30.40">
    <property type="entry name" value="SH3 Domains"/>
    <property type="match status" value="1"/>
</dbReference>
<dbReference type="Gene3D" id="2.40.50.180">
    <property type="entry name" value="CheA-289, Domain 4"/>
    <property type="match status" value="1"/>
</dbReference>
<dbReference type="GO" id="GO:0006935">
    <property type="term" value="P:chemotaxis"/>
    <property type="evidence" value="ECO:0007669"/>
    <property type="project" value="InterPro"/>
</dbReference>
<dbReference type="Proteomes" id="UP000031623">
    <property type="component" value="Chromosome"/>
</dbReference>
<dbReference type="Pfam" id="PF01584">
    <property type="entry name" value="CheW"/>
    <property type="match status" value="1"/>
</dbReference>
<gene>
    <name evidence="2" type="ORF">THII_0553</name>
</gene>
<dbReference type="SUPFAM" id="SSF50341">
    <property type="entry name" value="CheW-like"/>
    <property type="match status" value="1"/>
</dbReference>
<proteinExistence type="predicted"/>
<dbReference type="OrthoDB" id="9790406at2"/>
<dbReference type="PANTHER" id="PTHR22617">
    <property type="entry name" value="CHEMOTAXIS SENSOR HISTIDINE KINASE-RELATED"/>
    <property type="match status" value="1"/>
</dbReference>
<organism evidence="2 3">
    <name type="scientific">Thioploca ingrica</name>
    <dbReference type="NCBI Taxonomy" id="40754"/>
    <lineage>
        <taxon>Bacteria</taxon>
        <taxon>Pseudomonadati</taxon>
        <taxon>Pseudomonadota</taxon>
        <taxon>Gammaproteobacteria</taxon>
        <taxon>Thiotrichales</taxon>
        <taxon>Thiotrichaceae</taxon>
        <taxon>Thioploca</taxon>
    </lineage>
</organism>
<evidence type="ECO:0000313" key="2">
    <source>
        <dbReference type="EMBL" id="BAP54850.1"/>
    </source>
</evidence>
<dbReference type="EMBL" id="AP014633">
    <property type="protein sequence ID" value="BAP54850.1"/>
    <property type="molecule type" value="Genomic_DNA"/>
</dbReference>
<dbReference type="AlphaFoldDB" id="A0A090AJ22"/>
<feature type="domain" description="CheW-like" evidence="1">
    <location>
        <begin position="8"/>
        <end position="148"/>
    </location>
</feature>
<dbReference type="InterPro" id="IPR036061">
    <property type="entry name" value="CheW-like_dom_sf"/>
</dbReference>
<dbReference type="GO" id="GO:0007165">
    <property type="term" value="P:signal transduction"/>
    <property type="evidence" value="ECO:0007669"/>
    <property type="project" value="InterPro"/>
</dbReference>